<dbReference type="EMBL" id="VYZN01000001">
    <property type="protein sequence ID" value="KAE9545603.1"/>
    <property type="molecule type" value="Genomic_DNA"/>
</dbReference>
<dbReference type="Proteomes" id="UP000475862">
    <property type="component" value="Unassembled WGS sequence"/>
</dbReference>
<sequence length="192" mass="22137">MNDIIILKFGKIFSFKFKYQCSFKFCDSEILQSTDEILQEDNASEESIVNILEVRINPNTNDDSVEKLSTSVNSSVPKNNKNEPVYVNSDVDNTYLKISINKVHIFEDGIRLSIKVLWNVVRDDRQTKDWVGCFKLALRSFMFSWPIVILGYVPEVRVGSEGGGFPFHSSIHFIHWQMVIYIRSKGMALLFI</sequence>
<accession>A0A6G0U9H9</accession>
<reference evidence="1 2" key="1">
    <citation type="submission" date="2019-08" db="EMBL/GenBank/DDBJ databases">
        <title>The genome of the soybean aphid Biotype 1, its phylome, world population structure and adaptation to the North American continent.</title>
        <authorList>
            <person name="Giordano R."/>
            <person name="Donthu R.K."/>
            <person name="Hernandez A.G."/>
            <person name="Wright C.L."/>
            <person name="Zimin A.V."/>
        </authorList>
    </citation>
    <scope>NUCLEOTIDE SEQUENCE [LARGE SCALE GENOMIC DNA]</scope>
    <source>
        <tissue evidence="1">Whole aphids</tissue>
    </source>
</reference>
<dbReference type="AlphaFoldDB" id="A0A6G0U9H9"/>
<comment type="caution">
    <text evidence="1">The sequence shown here is derived from an EMBL/GenBank/DDBJ whole genome shotgun (WGS) entry which is preliminary data.</text>
</comment>
<organism evidence="1 2">
    <name type="scientific">Aphis glycines</name>
    <name type="common">Soybean aphid</name>
    <dbReference type="NCBI Taxonomy" id="307491"/>
    <lineage>
        <taxon>Eukaryota</taxon>
        <taxon>Metazoa</taxon>
        <taxon>Ecdysozoa</taxon>
        <taxon>Arthropoda</taxon>
        <taxon>Hexapoda</taxon>
        <taxon>Insecta</taxon>
        <taxon>Pterygota</taxon>
        <taxon>Neoptera</taxon>
        <taxon>Paraneoptera</taxon>
        <taxon>Hemiptera</taxon>
        <taxon>Sternorrhyncha</taxon>
        <taxon>Aphidomorpha</taxon>
        <taxon>Aphidoidea</taxon>
        <taxon>Aphididae</taxon>
        <taxon>Aphidini</taxon>
        <taxon>Aphis</taxon>
        <taxon>Aphis</taxon>
    </lineage>
</organism>
<gene>
    <name evidence="1" type="ORF">AGLY_001146</name>
</gene>
<name>A0A6G0U9H9_APHGL</name>
<evidence type="ECO:0000313" key="2">
    <source>
        <dbReference type="Proteomes" id="UP000475862"/>
    </source>
</evidence>
<evidence type="ECO:0000313" key="1">
    <source>
        <dbReference type="EMBL" id="KAE9545603.1"/>
    </source>
</evidence>
<keyword evidence="2" id="KW-1185">Reference proteome</keyword>
<proteinExistence type="predicted"/>
<protein>
    <submittedName>
        <fullName evidence="1">Uncharacterized protein</fullName>
    </submittedName>
</protein>